<feature type="compositionally biased region" description="Polar residues" evidence="1">
    <location>
        <begin position="1"/>
        <end position="15"/>
    </location>
</feature>
<feature type="region of interest" description="Disordered" evidence="1">
    <location>
        <begin position="616"/>
        <end position="702"/>
    </location>
</feature>
<feature type="region of interest" description="Disordered" evidence="1">
    <location>
        <begin position="37"/>
        <end position="69"/>
    </location>
</feature>
<proteinExistence type="predicted"/>
<dbReference type="AlphaFoldDB" id="A0A914PUN5"/>
<evidence type="ECO:0000313" key="2">
    <source>
        <dbReference type="Proteomes" id="UP000887578"/>
    </source>
</evidence>
<protein>
    <submittedName>
        <fullName evidence="3">Uncharacterized protein</fullName>
    </submittedName>
</protein>
<evidence type="ECO:0000313" key="3">
    <source>
        <dbReference type="WBParaSite" id="PDA_v2.g22453.t1"/>
    </source>
</evidence>
<keyword evidence="2" id="KW-1185">Reference proteome</keyword>
<feature type="region of interest" description="Disordered" evidence="1">
    <location>
        <begin position="95"/>
        <end position="156"/>
    </location>
</feature>
<dbReference type="Proteomes" id="UP000887578">
    <property type="component" value="Unplaced"/>
</dbReference>
<accession>A0A914PUN5</accession>
<feature type="compositionally biased region" description="Basic and acidic residues" evidence="1">
    <location>
        <begin position="626"/>
        <end position="644"/>
    </location>
</feature>
<name>A0A914PUN5_9BILA</name>
<feature type="compositionally biased region" description="Polar residues" evidence="1">
    <location>
        <begin position="651"/>
        <end position="662"/>
    </location>
</feature>
<feature type="region of interest" description="Disordered" evidence="1">
    <location>
        <begin position="1"/>
        <end position="25"/>
    </location>
</feature>
<feature type="compositionally biased region" description="Polar residues" evidence="1">
    <location>
        <begin position="267"/>
        <end position="293"/>
    </location>
</feature>
<evidence type="ECO:0000256" key="1">
    <source>
        <dbReference type="SAM" id="MobiDB-lite"/>
    </source>
</evidence>
<organism evidence="2 3">
    <name type="scientific">Panagrolaimus davidi</name>
    <dbReference type="NCBI Taxonomy" id="227884"/>
    <lineage>
        <taxon>Eukaryota</taxon>
        <taxon>Metazoa</taxon>
        <taxon>Ecdysozoa</taxon>
        <taxon>Nematoda</taxon>
        <taxon>Chromadorea</taxon>
        <taxon>Rhabditida</taxon>
        <taxon>Tylenchina</taxon>
        <taxon>Panagrolaimomorpha</taxon>
        <taxon>Panagrolaimoidea</taxon>
        <taxon>Panagrolaimidae</taxon>
        <taxon>Panagrolaimus</taxon>
    </lineage>
</organism>
<feature type="region of interest" description="Disordered" evidence="1">
    <location>
        <begin position="266"/>
        <end position="341"/>
    </location>
</feature>
<reference evidence="3" key="1">
    <citation type="submission" date="2022-11" db="UniProtKB">
        <authorList>
            <consortium name="WormBaseParasite"/>
        </authorList>
    </citation>
    <scope>IDENTIFICATION</scope>
</reference>
<sequence>MGSLNDKNLGTTSPRITPFRRTPASNNITQFLSPVSLTSSASRMSNISVSTDDRTSTTPKTAAEKKNAKVKRVEIDNDIEMLEPESEEENVVLVEPAAEETPLATHEPSTSSGKENQEVIDINGDTVSATKTSGSGGGGGDVTSTTPKAAAEKKNAKLKRVEIDEDIEMVQADSDEENVVLVEPAGKEAPPATDQPSTIAGKENQEVIDINDDDDDIVSATPTSCNGGNTADPKMKKIKKTNIDDDIEFIEEDVSGQHGAIPEAYNTAETPSELQRSNSVMSENSRIILSPNNDTDRLGAGTRTPNGVADNQEESSSFHQSVNSTSRGQKKRTPAPDFSISERRKVFPNDYEYGNTLTNKPNGRIIVFEENDRQHCREYTFSHRNSWYCRFCLTVSGQKIYAHMNQDETFDVLIKHFCKAITYEESKYNQERIKEKFSREKAPRKRSALSFSKDDLAADNKLTSSKNSRATRSRTINSSEVYNLRMPETKRPRKFEQKYLNSEFSGDFSRNTGGQSSKFSTSTSTGFREVLPADWRLGYDRTGFYARRVIVFEANDRNYAREYGNSDVCKRCHGCYRLQKTVNLKWSDGNQLCVPTNHICKPKLYSEIEQEQLLLQEKSPSRRRAATSERKSKRQRIDVEPMRDESDDSVDNASQEYSNIDNDWNEFIEPSTPPSNLDHVDSPPIASPNQIPSPPLSDENDSELNTSFRFYHPSGAFLNECCEKLELAYQLQAYRFWANITISHLRRTSVPQITHTTADQQSSGFSSISLLFTGSETLALNIKNKLNTYFLQHSAEIGKH</sequence>
<dbReference type="WBParaSite" id="PDA_v2.g22453.t1">
    <property type="protein sequence ID" value="PDA_v2.g22453.t1"/>
    <property type="gene ID" value="PDA_v2.g22453"/>
</dbReference>
<feature type="region of interest" description="Disordered" evidence="1">
    <location>
        <begin position="184"/>
        <end position="237"/>
    </location>
</feature>
<feature type="compositionally biased region" description="Polar residues" evidence="1">
    <location>
        <begin position="220"/>
        <end position="229"/>
    </location>
</feature>
<feature type="compositionally biased region" description="Polar residues" evidence="1">
    <location>
        <begin position="37"/>
        <end position="60"/>
    </location>
</feature>
<feature type="compositionally biased region" description="Polar residues" evidence="1">
    <location>
        <begin position="314"/>
        <end position="327"/>
    </location>
</feature>